<keyword evidence="2" id="KW-0812">Transmembrane</keyword>
<name>A0A0G1IN28_9BACT</name>
<gene>
    <name evidence="3" type="ORF">UW52_C0027G0005</name>
</gene>
<evidence type="ECO:0000256" key="1">
    <source>
        <dbReference type="SAM" id="MobiDB-lite"/>
    </source>
</evidence>
<reference evidence="3 4" key="1">
    <citation type="journal article" date="2015" name="Nature">
        <title>rRNA introns, odd ribosomes, and small enigmatic genomes across a large radiation of phyla.</title>
        <authorList>
            <person name="Brown C.T."/>
            <person name="Hug L.A."/>
            <person name="Thomas B.C."/>
            <person name="Sharon I."/>
            <person name="Castelle C.J."/>
            <person name="Singh A."/>
            <person name="Wilkins M.J."/>
            <person name="Williams K.H."/>
            <person name="Banfield J.F."/>
        </authorList>
    </citation>
    <scope>NUCLEOTIDE SEQUENCE [LARGE SCALE GENOMIC DNA]</scope>
</reference>
<feature type="transmembrane region" description="Helical" evidence="2">
    <location>
        <begin position="21"/>
        <end position="39"/>
    </location>
</feature>
<dbReference type="EMBL" id="LCIQ01000027">
    <property type="protein sequence ID" value="KKT60333.1"/>
    <property type="molecule type" value="Genomic_DNA"/>
</dbReference>
<feature type="compositionally biased region" description="Pro residues" evidence="1">
    <location>
        <begin position="128"/>
        <end position="138"/>
    </location>
</feature>
<evidence type="ECO:0000313" key="3">
    <source>
        <dbReference type="EMBL" id="KKT60333.1"/>
    </source>
</evidence>
<dbReference type="Proteomes" id="UP000034521">
    <property type="component" value="Unassembled WGS sequence"/>
</dbReference>
<sequence>MEMKHFQQSTDTIRIHKILNIVLILLILSLPLGWILSLPNQRLFIKVANAYPPTPNPGQPAACLEYDPYNGCPVVVTVPAPPAVGSGYTWNGVHYTVAANADGQTYLVPDPEDDDGGGGPAIVNFFTPPTPTGPPPPSGTGIVNAFSLSANANDINTCDQLEQLKSCLDTPPYTGCSGQYLTGTQFYLNSYGPEIQTGVTGVRFDTVQSGLTWYLTVSHPSGNYSPIRFCSKTTSDPVYRENTTGSVYMLPGMTADFLVGLTSAFPWLQVRGSGNAYGGTILSFMPLMLTPTLLFDNTASPFSTGIVSSSLGVDFDYSFASGGTENISTTNWSTNNAMTVKNWYVLFSHRLAQAALTPYEESGGKPERVEGARYTIYTTADSPIHDLTINQPWVVADGEKLIVIVDGTLDIWNTITVQGNGFVAFVVKDDITVDSTVGTTWDSSTPVVEGMYIAGKSIKTGLTTAPATARFVGKGMFAAGDKVLTQRDLISVGHNIDTSADLFIYNPSFLVTMPDILKDLSYTWEEVAP</sequence>
<feature type="region of interest" description="Disordered" evidence="1">
    <location>
        <begin position="112"/>
        <end position="140"/>
    </location>
</feature>
<dbReference type="AlphaFoldDB" id="A0A0G1IN28"/>
<protein>
    <submittedName>
        <fullName evidence="3">Uncharacterized protein</fullName>
    </submittedName>
</protein>
<keyword evidence="2" id="KW-0472">Membrane</keyword>
<accession>A0A0G1IN28</accession>
<organism evidence="3 4">
    <name type="scientific">Candidatus Gottesmanbacteria bacterium GW2011_GWA1_44_24b</name>
    <dbReference type="NCBI Taxonomy" id="1618437"/>
    <lineage>
        <taxon>Bacteria</taxon>
        <taxon>Candidatus Gottesmaniibacteriota</taxon>
    </lineage>
</organism>
<evidence type="ECO:0000256" key="2">
    <source>
        <dbReference type="SAM" id="Phobius"/>
    </source>
</evidence>
<keyword evidence="2" id="KW-1133">Transmembrane helix</keyword>
<comment type="caution">
    <text evidence="3">The sequence shown here is derived from an EMBL/GenBank/DDBJ whole genome shotgun (WGS) entry which is preliminary data.</text>
</comment>
<evidence type="ECO:0000313" key="4">
    <source>
        <dbReference type="Proteomes" id="UP000034521"/>
    </source>
</evidence>
<proteinExistence type="predicted"/>